<reference evidence="9 10" key="1">
    <citation type="submission" date="2017-09" db="EMBL/GenBank/DDBJ databases">
        <title>Depth-based differentiation of microbial function through sediment-hosted aquifers and enrichment of novel symbionts in the deep terrestrial subsurface.</title>
        <authorList>
            <person name="Probst A.J."/>
            <person name="Ladd B."/>
            <person name="Jarett J.K."/>
            <person name="Geller-Mcgrath D.E."/>
            <person name="Sieber C.M."/>
            <person name="Emerson J.B."/>
            <person name="Anantharaman K."/>
            <person name="Thomas B.C."/>
            <person name="Malmstrom R."/>
            <person name="Stieglmeier M."/>
            <person name="Klingl A."/>
            <person name="Woyke T."/>
            <person name="Ryan C.M."/>
            <person name="Banfield J.F."/>
        </authorList>
    </citation>
    <scope>NUCLEOTIDE SEQUENCE [LARGE SCALE GENOMIC DNA]</scope>
    <source>
        <strain evidence="9">CG23_combo_of_CG06-09_8_20_14_all_48_7</strain>
    </source>
</reference>
<evidence type="ECO:0000256" key="6">
    <source>
        <dbReference type="ARBA" id="ARBA00023004"/>
    </source>
</evidence>
<dbReference type="InterPro" id="IPR038521">
    <property type="entry name" value="ThiC/Bza_core_dom"/>
</dbReference>
<dbReference type="Proteomes" id="UP000230392">
    <property type="component" value="Unassembled WGS sequence"/>
</dbReference>
<evidence type="ECO:0000313" key="10">
    <source>
        <dbReference type="Proteomes" id="UP000230392"/>
    </source>
</evidence>
<dbReference type="EMBL" id="PCRF01000270">
    <property type="protein sequence ID" value="PIP15573.1"/>
    <property type="molecule type" value="Genomic_DNA"/>
</dbReference>
<keyword evidence="7" id="KW-0411">Iron-sulfur</keyword>
<name>A0A2G9YA23_9BACT</name>
<dbReference type="GO" id="GO:0009228">
    <property type="term" value="P:thiamine biosynthetic process"/>
    <property type="evidence" value="ECO:0007669"/>
    <property type="project" value="InterPro"/>
</dbReference>
<dbReference type="PANTHER" id="PTHR30557:SF1">
    <property type="entry name" value="PHOSPHOMETHYLPYRIMIDINE SYNTHASE, CHLOROPLASTIC"/>
    <property type="match status" value="1"/>
</dbReference>
<dbReference type="GO" id="GO:0051539">
    <property type="term" value="F:4 iron, 4 sulfur cluster binding"/>
    <property type="evidence" value="ECO:0007669"/>
    <property type="project" value="UniProtKB-KW"/>
</dbReference>
<keyword evidence="8" id="KW-0456">Lyase</keyword>
<evidence type="ECO:0000313" key="9">
    <source>
        <dbReference type="EMBL" id="PIP15573.1"/>
    </source>
</evidence>
<dbReference type="Pfam" id="PF01964">
    <property type="entry name" value="ThiC_Rad_SAM"/>
    <property type="match status" value="1"/>
</dbReference>
<dbReference type="GO" id="GO:0016829">
    <property type="term" value="F:lyase activity"/>
    <property type="evidence" value="ECO:0007669"/>
    <property type="project" value="UniProtKB-KW"/>
</dbReference>
<evidence type="ECO:0000256" key="1">
    <source>
        <dbReference type="ARBA" id="ARBA00001966"/>
    </source>
</evidence>
<evidence type="ECO:0000256" key="3">
    <source>
        <dbReference type="ARBA" id="ARBA00022691"/>
    </source>
</evidence>
<dbReference type="AlphaFoldDB" id="A0A2G9YA23"/>
<evidence type="ECO:0000256" key="7">
    <source>
        <dbReference type="ARBA" id="ARBA00023014"/>
    </source>
</evidence>
<keyword evidence="5" id="KW-0862">Zinc</keyword>
<accession>A0A2G9YA23</accession>
<evidence type="ECO:0000256" key="8">
    <source>
        <dbReference type="ARBA" id="ARBA00023239"/>
    </source>
</evidence>
<dbReference type="Gene3D" id="3.20.20.540">
    <property type="entry name" value="Radical SAM ThiC family, central domain"/>
    <property type="match status" value="1"/>
</dbReference>
<evidence type="ECO:0000256" key="2">
    <source>
        <dbReference type="ARBA" id="ARBA00022485"/>
    </source>
</evidence>
<dbReference type="GO" id="GO:0046872">
    <property type="term" value="F:metal ion binding"/>
    <property type="evidence" value="ECO:0007669"/>
    <property type="project" value="UniProtKB-KW"/>
</dbReference>
<organism evidence="9 10">
    <name type="scientific">bacterium (Candidatus Ratteibacteria) CG23_combo_of_CG06-09_8_20_14_all_48_7</name>
    <dbReference type="NCBI Taxonomy" id="2014292"/>
    <lineage>
        <taxon>Bacteria</taxon>
        <taxon>Candidatus Ratteibacteria</taxon>
    </lineage>
</organism>
<feature type="non-terminal residue" evidence="9">
    <location>
        <position position="127"/>
    </location>
</feature>
<keyword evidence="6" id="KW-0408">Iron</keyword>
<evidence type="ECO:0000256" key="5">
    <source>
        <dbReference type="ARBA" id="ARBA00022833"/>
    </source>
</evidence>
<keyword evidence="4" id="KW-0479">Metal-binding</keyword>
<dbReference type="PANTHER" id="PTHR30557">
    <property type="entry name" value="THIAMINE BIOSYNTHESIS PROTEIN THIC"/>
    <property type="match status" value="1"/>
</dbReference>
<keyword evidence="3" id="KW-0949">S-adenosyl-L-methionine</keyword>
<proteinExistence type="predicted"/>
<comment type="cofactor">
    <cofactor evidence="1">
        <name>[4Fe-4S] cluster</name>
        <dbReference type="ChEBI" id="CHEBI:49883"/>
    </cofactor>
</comment>
<dbReference type="InterPro" id="IPR002817">
    <property type="entry name" value="ThiC/BzaA/B"/>
</dbReference>
<comment type="caution">
    <text evidence="9">The sequence shown here is derived from an EMBL/GenBank/DDBJ whole genome shotgun (WGS) entry which is preliminary data.</text>
</comment>
<protein>
    <submittedName>
        <fullName evidence="9">Phosphomethylpyrimidine synthase</fullName>
    </submittedName>
</protein>
<keyword evidence="2" id="KW-0004">4Fe-4S</keyword>
<dbReference type="GO" id="GO:0005829">
    <property type="term" value="C:cytosol"/>
    <property type="evidence" value="ECO:0007669"/>
    <property type="project" value="TreeGrafter"/>
</dbReference>
<sequence>EIRRRIIAETDLPVGSVPLYSAAVETTRKYGDVRKMSKQTLWEKIEEEASGGISFITVHTGVSEKIVRRFQKGRRLINIVSRGGSIIACWILANRKENPLLADFGRLLKIARKYRLTLSLGDGLRPG</sequence>
<feature type="non-terminal residue" evidence="9">
    <location>
        <position position="1"/>
    </location>
</feature>
<evidence type="ECO:0000256" key="4">
    <source>
        <dbReference type="ARBA" id="ARBA00022723"/>
    </source>
</evidence>
<gene>
    <name evidence="9" type="ORF">COX46_05555</name>
</gene>